<feature type="compositionally biased region" description="Polar residues" evidence="1">
    <location>
        <begin position="249"/>
        <end position="258"/>
    </location>
</feature>
<feature type="compositionally biased region" description="Basic and acidic residues" evidence="1">
    <location>
        <begin position="259"/>
        <end position="281"/>
    </location>
</feature>
<accession>A0AAD9QV06</accession>
<feature type="compositionally biased region" description="Basic and acidic residues" evidence="1">
    <location>
        <begin position="554"/>
        <end position="570"/>
    </location>
</feature>
<proteinExistence type="predicted"/>
<dbReference type="EMBL" id="JARQWQ010000013">
    <property type="protein sequence ID" value="KAK2568057.1"/>
    <property type="molecule type" value="Genomic_DNA"/>
</dbReference>
<evidence type="ECO:0000256" key="1">
    <source>
        <dbReference type="SAM" id="MobiDB-lite"/>
    </source>
</evidence>
<feature type="compositionally biased region" description="Polar residues" evidence="1">
    <location>
        <begin position="369"/>
        <end position="378"/>
    </location>
</feature>
<feature type="compositionally biased region" description="Basic and acidic residues" evidence="1">
    <location>
        <begin position="586"/>
        <end position="614"/>
    </location>
</feature>
<reference evidence="2" key="1">
    <citation type="journal article" date="2023" name="G3 (Bethesda)">
        <title>Whole genome assembly and annotation of the endangered Caribbean coral Acropora cervicornis.</title>
        <authorList>
            <person name="Selwyn J.D."/>
            <person name="Vollmer S.V."/>
        </authorList>
    </citation>
    <scope>NUCLEOTIDE SEQUENCE</scope>
    <source>
        <strain evidence="2">K2</strain>
    </source>
</reference>
<name>A0AAD9QV06_ACRCE</name>
<dbReference type="AlphaFoldDB" id="A0AAD9QV06"/>
<feature type="compositionally biased region" description="Polar residues" evidence="1">
    <location>
        <begin position="615"/>
        <end position="629"/>
    </location>
</feature>
<feature type="compositionally biased region" description="Basic and acidic residues" evidence="1">
    <location>
        <begin position="631"/>
        <end position="642"/>
    </location>
</feature>
<feature type="compositionally biased region" description="Basic and acidic residues" evidence="1">
    <location>
        <begin position="141"/>
        <end position="185"/>
    </location>
</feature>
<gene>
    <name evidence="2" type="ORF">P5673_007972</name>
</gene>
<feature type="compositionally biased region" description="Basic and acidic residues" evidence="1">
    <location>
        <begin position="328"/>
        <end position="368"/>
    </location>
</feature>
<keyword evidence="3" id="KW-1185">Reference proteome</keyword>
<sequence length="704" mass="78347">MSPITLPSSHDVSSELLQLEGKTKQLQTLQVPIPVGEVSPVSLKRSPGPAIHSGLPPVLPIIGPGIKSQGAVSSHPVVRPGSKTSGLGEQIRAERKNETSLRVPSPYNRSKSPIALSLGSGRKASPERKSPQPMALFQKARATEDSVREDTDTGRAKEDPLAYGRGKDKRVVEKDREKRDPRDNSAAELSFRSQEAMSAEQFRSLQLQQQLTLQPYYYQRFLQSGVPLEMLKNLGPQLEYMPGMHGMRSTGSSGQSEGRNLEKKDIQKLSDRMQEEKRVDAEAPAAKKSSQNRLHSDSGESEFHRFSAQSGEFASRSMSPKMSSNKLPPEEPAEKKSRLDESYERERELERQKYKREEEFLQRQKCEQRISSFNQLKNDMQKEQLGASFPRKRQVTLEKPAERLGSSREDERGDSGSRNTRDLIYHRPQDSSSNTAKQTENSSGQGSPRSQAGKSQSLAAARSPIPSSRHKADTSDEKERRDASSALPATNYAPTQLQAYLSQLNFDPAAGSLPYGAHPMLVGSQFALPPGLVISMPITSHGESSAVASIASSSREEERGPYRSSDRERSSTPTPHKSQPRASASETHERIQRLKDSEKDSRRSPVMFHEERSRNWSAASEQNVSPKSNSRPRDLKTEDGASHGRQGIISNNLAISRMAGHMDALTEEEFIRRQRLAVEYSDPSLHMNYYPGLIRMDPAFGRKL</sequence>
<feature type="region of interest" description="Disordered" evidence="1">
    <location>
        <begin position="545"/>
        <end position="647"/>
    </location>
</feature>
<evidence type="ECO:0000313" key="2">
    <source>
        <dbReference type="EMBL" id="KAK2568057.1"/>
    </source>
</evidence>
<feature type="compositionally biased region" description="Polar residues" evidence="1">
    <location>
        <begin position="307"/>
        <end position="326"/>
    </location>
</feature>
<feature type="region of interest" description="Disordered" evidence="1">
    <location>
        <begin position="63"/>
        <end position="193"/>
    </location>
</feature>
<comment type="caution">
    <text evidence="2">The sequence shown here is derived from an EMBL/GenBank/DDBJ whole genome shotgun (WGS) entry which is preliminary data.</text>
</comment>
<feature type="compositionally biased region" description="Polar residues" evidence="1">
    <location>
        <begin position="430"/>
        <end position="458"/>
    </location>
</feature>
<feature type="region of interest" description="Disordered" evidence="1">
    <location>
        <begin position="241"/>
        <end position="491"/>
    </location>
</feature>
<organism evidence="2 3">
    <name type="scientific">Acropora cervicornis</name>
    <name type="common">Staghorn coral</name>
    <dbReference type="NCBI Taxonomy" id="6130"/>
    <lineage>
        <taxon>Eukaryota</taxon>
        <taxon>Metazoa</taxon>
        <taxon>Cnidaria</taxon>
        <taxon>Anthozoa</taxon>
        <taxon>Hexacorallia</taxon>
        <taxon>Scleractinia</taxon>
        <taxon>Astrocoeniina</taxon>
        <taxon>Acroporidae</taxon>
        <taxon>Acropora</taxon>
    </lineage>
</organism>
<evidence type="ECO:0000313" key="3">
    <source>
        <dbReference type="Proteomes" id="UP001249851"/>
    </source>
</evidence>
<protein>
    <submittedName>
        <fullName evidence="2">Uncharacterized protein</fullName>
    </submittedName>
</protein>
<reference evidence="2" key="2">
    <citation type="journal article" date="2023" name="Science">
        <title>Genomic signatures of disease resistance in endangered staghorn corals.</title>
        <authorList>
            <person name="Vollmer S.V."/>
            <person name="Selwyn J.D."/>
            <person name="Despard B.A."/>
            <person name="Roesel C.L."/>
        </authorList>
    </citation>
    <scope>NUCLEOTIDE SEQUENCE</scope>
    <source>
        <strain evidence="2">K2</strain>
    </source>
</reference>
<feature type="compositionally biased region" description="Basic and acidic residues" evidence="1">
    <location>
        <begin position="395"/>
        <end position="429"/>
    </location>
</feature>
<dbReference type="Proteomes" id="UP001249851">
    <property type="component" value="Unassembled WGS sequence"/>
</dbReference>
<feature type="compositionally biased region" description="Basic and acidic residues" evidence="1">
    <location>
        <begin position="294"/>
        <end position="305"/>
    </location>
</feature>
<feature type="compositionally biased region" description="Polar residues" evidence="1">
    <location>
        <begin position="571"/>
        <end position="585"/>
    </location>
</feature>
<feature type="compositionally biased region" description="Basic and acidic residues" evidence="1">
    <location>
        <begin position="470"/>
        <end position="483"/>
    </location>
</feature>